<dbReference type="InterPro" id="IPR013083">
    <property type="entry name" value="Znf_RING/FYVE/PHD"/>
</dbReference>
<keyword evidence="1" id="KW-0175">Coiled coil</keyword>
<proteinExistence type="predicted"/>
<dbReference type="Proteomes" id="UP001152799">
    <property type="component" value="Chromosome 4"/>
</dbReference>
<dbReference type="AlphaFoldDB" id="A0A9N9MTS7"/>
<sequence length="209" mass="23817">MGFSKRFLLDLAPQVIATLLGYFSEMKPCQKCIKPISDDQVEKAPRCDSCRVFFHLECSGLCASEQRAIVVQRRIILFFCEDCILSFKKIPLLTNKFVQLEEQIKSLKEEIEVIKQQNLQTVGATDIPANMDAVIYEMQNRADRANNLVVYGVPKSNSRSLQQKISDDNTALLPLLNDIELAQDDIVKVLRVENWQKDNCGNFSEKRGK</sequence>
<reference evidence="2" key="1">
    <citation type="submission" date="2022-01" db="EMBL/GenBank/DDBJ databases">
        <authorList>
            <person name="King R."/>
        </authorList>
    </citation>
    <scope>NUCLEOTIDE SEQUENCE</scope>
</reference>
<evidence type="ECO:0000256" key="1">
    <source>
        <dbReference type="SAM" id="Coils"/>
    </source>
</evidence>
<evidence type="ECO:0000313" key="3">
    <source>
        <dbReference type="Proteomes" id="UP001152799"/>
    </source>
</evidence>
<keyword evidence="3" id="KW-1185">Reference proteome</keyword>
<dbReference type="InterPro" id="IPR011011">
    <property type="entry name" value="Znf_FYVE_PHD"/>
</dbReference>
<dbReference type="SUPFAM" id="SSF57903">
    <property type="entry name" value="FYVE/PHD zinc finger"/>
    <property type="match status" value="1"/>
</dbReference>
<protein>
    <recommendedName>
        <fullName evidence="4">Zinc finger PHD-type domain-containing protein</fullName>
    </recommendedName>
</protein>
<dbReference type="EMBL" id="OU892280">
    <property type="protein sequence ID" value="CAG9768478.1"/>
    <property type="molecule type" value="Genomic_DNA"/>
</dbReference>
<organism evidence="2 3">
    <name type="scientific">Ceutorhynchus assimilis</name>
    <name type="common">cabbage seed weevil</name>
    <dbReference type="NCBI Taxonomy" id="467358"/>
    <lineage>
        <taxon>Eukaryota</taxon>
        <taxon>Metazoa</taxon>
        <taxon>Ecdysozoa</taxon>
        <taxon>Arthropoda</taxon>
        <taxon>Hexapoda</taxon>
        <taxon>Insecta</taxon>
        <taxon>Pterygota</taxon>
        <taxon>Neoptera</taxon>
        <taxon>Endopterygota</taxon>
        <taxon>Coleoptera</taxon>
        <taxon>Polyphaga</taxon>
        <taxon>Cucujiformia</taxon>
        <taxon>Curculionidae</taxon>
        <taxon>Ceutorhynchinae</taxon>
        <taxon>Ceutorhynchus</taxon>
    </lineage>
</organism>
<accession>A0A9N9MTS7</accession>
<dbReference type="Gene3D" id="3.30.40.10">
    <property type="entry name" value="Zinc/RING finger domain, C3HC4 (zinc finger)"/>
    <property type="match status" value="1"/>
</dbReference>
<dbReference type="OrthoDB" id="6753195at2759"/>
<feature type="coiled-coil region" evidence="1">
    <location>
        <begin position="90"/>
        <end position="117"/>
    </location>
</feature>
<evidence type="ECO:0008006" key="4">
    <source>
        <dbReference type="Google" id="ProtNLM"/>
    </source>
</evidence>
<name>A0A9N9MTS7_9CUCU</name>
<gene>
    <name evidence="2" type="ORF">CEUTPL_LOCUS9016</name>
</gene>
<evidence type="ECO:0000313" key="2">
    <source>
        <dbReference type="EMBL" id="CAG9768478.1"/>
    </source>
</evidence>